<dbReference type="InterPro" id="IPR021242">
    <property type="entry name" value="DUF2799"/>
</dbReference>
<evidence type="ECO:0000313" key="1">
    <source>
        <dbReference type="EMBL" id="GGX59765.1"/>
    </source>
</evidence>
<dbReference type="EMBL" id="BMYV01000001">
    <property type="protein sequence ID" value="GGX59765.1"/>
    <property type="molecule type" value="Genomic_DNA"/>
</dbReference>
<reference evidence="1 2" key="1">
    <citation type="journal article" date="2014" name="Int. J. Syst. Evol. Microbiol.">
        <title>Complete genome sequence of Corynebacterium casei LMG S-19264T (=DSM 44701T), isolated from a smear-ripened cheese.</title>
        <authorList>
            <consortium name="US DOE Joint Genome Institute (JGI-PGF)"/>
            <person name="Walter F."/>
            <person name="Albersmeier A."/>
            <person name="Kalinowski J."/>
            <person name="Ruckert C."/>
        </authorList>
    </citation>
    <scope>NUCLEOTIDE SEQUENCE [LARGE SCALE GENOMIC DNA]</scope>
    <source>
        <strain evidence="1 2">KCTC 23968</strain>
    </source>
</reference>
<protein>
    <submittedName>
        <fullName evidence="1">DNA repair ATPase</fullName>
    </submittedName>
</protein>
<dbReference type="Proteomes" id="UP000600865">
    <property type="component" value="Unassembled WGS sequence"/>
</dbReference>
<gene>
    <name evidence="1" type="ORF">GCM10011309_06950</name>
</gene>
<dbReference type="PROSITE" id="PS51257">
    <property type="entry name" value="PROKAR_LIPOPROTEIN"/>
    <property type="match status" value="1"/>
</dbReference>
<organism evidence="1 2">
    <name type="scientific">Litorimonas cladophorae</name>
    <dbReference type="NCBI Taxonomy" id="1220491"/>
    <lineage>
        <taxon>Bacteria</taxon>
        <taxon>Pseudomonadati</taxon>
        <taxon>Pseudomonadota</taxon>
        <taxon>Alphaproteobacteria</taxon>
        <taxon>Maricaulales</taxon>
        <taxon>Robiginitomaculaceae</taxon>
    </lineage>
</organism>
<dbReference type="RefSeq" id="WP_189581339.1">
    <property type="nucleotide sequence ID" value="NZ_BMYV01000001.1"/>
</dbReference>
<sequence length="197" mass="22451">MLRTSWILASFAVLSTGCATISEDSCIAGSWESLGYEDGRNGESRGRFTKIAETCAKYGVSANAAQYRLGYDQGLPLYCSYDRGFNHGEDGSSLKPECREINATPYFDGYDEGRVLYEIRREYDDLLEAYEATRTALMNVSGRLSVQTLDADERKRLRKKERRLQRELDENRIDIRAFERVQGWPKVDLKPPYEDGA</sequence>
<accession>A0A918KFJ3</accession>
<dbReference type="Pfam" id="PF10973">
    <property type="entry name" value="DUF2799"/>
    <property type="match status" value="1"/>
</dbReference>
<evidence type="ECO:0000313" key="2">
    <source>
        <dbReference type="Proteomes" id="UP000600865"/>
    </source>
</evidence>
<dbReference type="AlphaFoldDB" id="A0A918KFJ3"/>
<name>A0A918KFJ3_9PROT</name>
<keyword evidence="2" id="KW-1185">Reference proteome</keyword>
<proteinExistence type="predicted"/>
<comment type="caution">
    <text evidence="1">The sequence shown here is derived from an EMBL/GenBank/DDBJ whole genome shotgun (WGS) entry which is preliminary data.</text>
</comment>